<evidence type="ECO:0000256" key="2">
    <source>
        <dbReference type="SAM" id="MobiDB-lite"/>
    </source>
</evidence>
<feature type="coiled-coil region" evidence="1">
    <location>
        <begin position="335"/>
        <end position="362"/>
    </location>
</feature>
<dbReference type="SUPFAM" id="SSF56672">
    <property type="entry name" value="DNA/RNA polymerases"/>
    <property type="match status" value="1"/>
</dbReference>
<dbReference type="Pfam" id="PF00078">
    <property type="entry name" value="RVT_1"/>
    <property type="match status" value="1"/>
</dbReference>
<dbReference type="AlphaFoldDB" id="A0A8J6HX06"/>
<evidence type="ECO:0000256" key="1">
    <source>
        <dbReference type="SAM" id="Coils"/>
    </source>
</evidence>
<dbReference type="Proteomes" id="UP000719412">
    <property type="component" value="Unassembled WGS sequence"/>
</dbReference>
<protein>
    <recommendedName>
        <fullName evidence="3">Reverse transcriptase domain-containing protein</fullName>
    </recommendedName>
</protein>
<reference evidence="4" key="1">
    <citation type="journal article" date="2020" name="J Insects Food Feed">
        <title>The yellow mealworm (Tenebrio molitor) genome: a resource for the emerging insects as food and feed industry.</title>
        <authorList>
            <person name="Eriksson T."/>
            <person name="Andere A."/>
            <person name="Kelstrup H."/>
            <person name="Emery V."/>
            <person name="Picard C."/>
        </authorList>
    </citation>
    <scope>NUCLEOTIDE SEQUENCE</scope>
    <source>
        <strain evidence="4">Stoneville</strain>
        <tissue evidence="4">Whole head</tissue>
    </source>
</reference>
<dbReference type="EMBL" id="JABDTM020009447">
    <property type="protein sequence ID" value="KAH0821073.1"/>
    <property type="molecule type" value="Genomic_DNA"/>
</dbReference>
<gene>
    <name evidence="4" type="ORF">GEV33_001718</name>
</gene>
<proteinExistence type="predicted"/>
<dbReference type="InterPro" id="IPR043502">
    <property type="entry name" value="DNA/RNA_pol_sf"/>
</dbReference>
<dbReference type="SUPFAM" id="SSF56219">
    <property type="entry name" value="DNase I-like"/>
    <property type="match status" value="1"/>
</dbReference>
<dbReference type="PANTHER" id="PTHR19446">
    <property type="entry name" value="REVERSE TRANSCRIPTASES"/>
    <property type="match status" value="1"/>
</dbReference>
<keyword evidence="1" id="KW-0175">Coiled coil</keyword>
<evidence type="ECO:0000313" key="4">
    <source>
        <dbReference type="EMBL" id="KAH0821073.1"/>
    </source>
</evidence>
<dbReference type="GO" id="GO:0071897">
    <property type="term" value="P:DNA biosynthetic process"/>
    <property type="evidence" value="ECO:0007669"/>
    <property type="project" value="UniProtKB-ARBA"/>
</dbReference>
<feature type="region of interest" description="Disordered" evidence="2">
    <location>
        <begin position="754"/>
        <end position="775"/>
    </location>
</feature>
<organism evidence="4 5">
    <name type="scientific">Tenebrio molitor</name>
    <name type="common">Yellow mealworm beetle</name>
    <dbReference type="NCBI Taxonomy" id="7067"/>
    <lineage>
        <taxon>Eukaryota</taxon>
        <taxon>Metazoa</taxon>
        <taxon>Ecdysozoa</taxon>
        <taxon>Arthropoda</taxon>
        <taxon>Hexapoda</taxon>
        <taxon>Insecta</taxon>
        <taxon>Pterygota</taxon>
        <taxon>Neoptera</taxon>
        <taxon>Endopterygota</taxon>
        <taxon>Coleoptera</taxon>
        <taxon>Polyphaga</taxon>
        <taxon>Cucujiformia</taxon>
        <taxon>Tenebrionidae</taxon>
        <taxon>Tenebrio</taxon>
    </lineage>
</organism>
<keyword evidence="5" id="KW-1185">Reference proteome</keyword>
<evidence type="ECO:0000313" key="5">
    <source>
        <dbReference type="Proteomes" id="UP000719412"/>
    </source>
</evidence>
<feature type="compositionally biased region" description="Basic and acidic residues" evidence="2">
    <location>
        <begin position="801"/>
        <end position="812"/>
    </location>
</feature>
<reference evidence="4" key="2">
    <citation type="submission" date="2021-08" db="EMBL/GenBank/DDBJ databases">
        <authorList>
            <person name="Eriksson T."/>
        </authorList>
    </citation>
    <scope>NUCLEOTIDE SEQUENCE</scope>
    <source>
        <strain evidence="4">Stoneville</strain>
        <tissue evidence="4">Whole head</tissue>
    </source>
</reference>
<name>A0A8J6HX06_TENMO</name>
<sequence length="812" mass="95538">MCLVELRNETDKGTVMKNKAKLKEIKEPRVYINDDMSKIEREIQKKIRIRAKEERAEGSRVKIGFQKLMVNEEEWKWDIERQQEKEYEEKEKFYEEIEKVYNGIPKYDVKMIIGDFNAKIGKEEIYKPVIGTHSKHDRTNENGKMLIEFATERNMRIASTYFHHKAIHQGTWISPDGKTVNQIDHLLIEAKHSRCVTDVRSYRGADLDTDHILVKAKIKYRRPPRDQKQKNTRIRYPTEKLKEEKIRKEFQEKINKKLNEDIGKNMEEIWENFETIMREGAQLLTEGKRKIGKSWFDEECKNVISEREKARMKMINNNNIENKRHYEIWRKRAKNVCRKKKRQNIEQQIKEIEDNYMKKQIREFYQGIKIERRRNVSTKQIFCKNKEGQLVGGTEESLKRWVEYFGEVYGIGEEKTLQTEEEESLTTGEGEEPPRKEEIKEIIKRFKNNKAPGENGITAEMLKVGGQNLEENIVKLINKAWDKETIPQRWKETLICPLHKKGDRSKCENYRDFKQAYDTIKREKVYEAMRQMGIGKKLIRLVRMALKETEYKVLANGQLSGKFKVKRGLRQGDPLSTVLFNITLDSAVKASEIRGNGLIYNQLVQVMAYADDIVILTRTKNNLVQALRVTITDNGEEKEEIQERIAKGTKRQIWERRTNKEILELYGEPSISSVARVQRMRWLGHVARLNDDVPTKQALMRGIAGRRKRGRPRSQWIQMVEGDLKEDDQQDSFSLFILSHFVRFLRTLRPTSCHTTSWRHHPVKPGQGGSESPTPKELRLQLHVIPGNSTVHPRATFGPTEPHDDQPKPNEE</sequence>
<dbReference type="PROSITE" id="PS50878">
    <property type="entry name" value="RT_POL"/>
    <property type="match status" value="1"/>
</dbReference>
<evidence type="ECO:0000259" key="3">
    <source>
        <dbReference type="PROSITE" id="PS50878"/>
    </source>
</evidence>
<feature type="region of interest" description="Disordered" evidence="2">
    <location>
        <begin position="416"/>
        <end position="436"/>
    </location>
</feature>
<feature type="domain" description="Reverse transcriptase" evidence="3">
    <location>
        <begin position="414"/>
        <end position="687"/>
    </location>
</feature>
<feature type="region of interest" description="Disordered" evidence="2">
    <location>
        <begin position="787"/>
        <end position="812"/>
    </location>
</feature>
<dbReference type="InterPro" id="IPR036691">
    <property type="entry name" value="Endo/exonu/phosph_ase_sf"/>
</dbReference>
<dbReference type="Gene3D" id="3.60.10.10">
    <property type="entry name" value="Endonuclease/exonuclease/phosphatase"/>
    <property type="match status" value="1"/>
</dbReference>
<accession>A0A8J6HX06</accession>
<dbReference type="InterPro" id="IPR000477">
    <property type="entry name" value="RT_dom"/>
</dbReference>
<comment type="caution">
    <text evidence="4">The sequence shown here is derived from an EMBL/GenBank/DDBJ whole genome shotgun (WGS) entry which is preliminary data.</text>
</comment>